<dbReference type="OrthoDB" id="6495301at2759"/>
<sequence>MAAASEVGNGLKRVSIYEPEIEIPPLAGLLLFSGISDPHPVPASLSGAPPLRGQNILDTRLLPPKVLLVHGGKDSVVPVEQSTLLKTLLVGIGVENVKLRAYRHLGHAESLACLFLGMGRANTRYTRQILDDVAAFIGQ</sequence>
<dbReference type="SUPFAM" id="SSF53474">
    <property type="entry name" value="alpha/beta-Hydrolases"/>
    <property type="match status" value="1"/>
</dbReference>
<dbReference type="Pfam" id="PF00326">
    <property type="entry name" value="Peptidase_S9"/>
    <property type="match status" value="1"/>
</dbReference>
<dbReference type="InterPro" id="IPR029058">
    <property type="entry name" value="AB_hydrolase_fold"/>
</dbReference>
<gene>
    <name evidence="2" type="ORF">PSFLO_07789</name>
</gene>
<feature type="domain" description="Peptidase S9 prolyl oligopeptidase catalytic" evidence="1">
    <location>
        <begin position="62"/>
        <end position="137"/>
    </location>
</feature>
<dbReference type="AlphaFoldDB" id="A0A5C3FDW8"/>
<dbReference type="InterPro" id="IPR001375">
    <property type="entry name" value="Peptidase_S9_cat"/>
</dbReference>
<dbReference type="EMBL" id="OOIP01000122">
    <property type="protein sequence ID" value="SPO42306.1"/>
    <property type="molecule type" value="Genomic_DNA"/>
</dbReference>
<protein>
    <recommendedName>
        <fullName evidence="1">Peptidase S9 prolyl oligopeptidase catalytic domain-containing protein</fullName>
    </recommendedName>
</protein>
<dbReference type="GO" id="GO:0006508">
    <property type="term" value="P:proteolysis"/>
    <property type="evidence" value="ECO:0007669"/>
    <property type="project" value="InterPro"/>
</dbReference>
<name>A0A5C3FDW8_9BASI</name>
<keyword evidence="3" id="KW-1185">Reference proteome</keyword>
<dbReference type="GO" id="GO:0008236">
    <property type="term" value="F:serine-type peptidase activity"/>
    <property type="evidence" value="ECO:0007669"/>
    <property type="project" value="InterPro"/>
</dbReference>
<organism evidence="2 3">
    <name type="scientific">Pseudozyma flocculosa</name>
    <dbReference type="NCBI Taxonomy" id="84751"/>
    <lineage>
        <taxon>Eukaryota</taxon>
        <taxon>Fungi</taxon>
        <taxon>Dikarya</taxon>
        <taxon>Basidiomycota</taxon>
        <taxon>Ustilaginomycotina</taxon>
        <taxon>Ustilaginomycetes</taxon>
        <taxon>Ustilaginales</taxon>
        <taxon>Ustilaginaceae</taxon>
        <taxon>Pseudozyma</taxon>
    </lineage>
</organism>
<accession>A0A5C3FDW8</accession>
<proteinExistence type="predicted"/>
<evidence type="ECO:0000313" key="3">
    <source>
        <dbReference type="Proteomes" id="UP000323386"/>
    </source>
</evidence>
<evidence type="ECO:0000313" key="2">
    <source>
        <dbReference type="EMBL" id="SPO42306.1"/>
    </source>
</evidence>
<dbReference type="Proteomes" id="UP000323386">
    <property type="component" value="Unassembled WGS sequence"/>
</dbReference>
<reference evidence="2 3" key="1">
    <citation type="submission" date="2018-03" db="EMBL/GenBank/DDBJ databases">
        <authorList>
            <person name="Guldener U."/>
        </authorList>
    </citation>
    <scope>NUCLEOTIDE SEQUENCE [LARGE SCALE GENOMIC DNA]</scope>
    <source>
        <strain evidence="2 3">DAOM196992</strain>
    </source>
</reference>
<evidence type="ECO:0000259" key="1">
    <source>
        <dbReference type="Pfam" id="PF00326"/>
    </source>
</evidence>
<dbReference type="Gene3D" id="3.40.50.1820">
    <property type="entry name" value="alpha/beta hydrolase"/>
    <property type="match status" value="1"/>
</dbReference>